<gene>
    <name evidence="3" type="ORF">SI65_04497</name>
</gene>
<reference evidence="3 4" key="1">
    <citation type="journal article" date="2016" name="BMC Genomics">
        <title>Comparative genomic and transcriptomic analyses of the Fuzhuan brick tea-fermentation fungus Aspergillus cristatus.</title>
        <authorList>
            <person name="Ge Y."/>
            <person name="Wang Y."/>
            <person name="Liu Y."/>
            <person name="Tan Y."/>
            <person name="Ren X."/>
            <person name="Zhang X."/>
            <person name="Hyde K.D."/>
            <person name="Liu Y."/>
            <person name="Liu Z."/>
        </authorList>
    </citation>
    <scope>NUCLEOTIDE SEQUENCE [LARGE SCALE GENOMIC DNA]</scope>
    <source>
        <strain evidence="3 4">GZAAS20.1005</strain>
    </source>
</reference>
<dbReference type="STRING" id="573508.A0A1E3BEX9"/>
<sequence length="337" mass="38147">MEEGTASSIPSEPPPLPYSLRDRKKSITIFWTIFIIDTLGQPLALYWALWYATDLSHNVVFSIVTASLGGVSVFEYFYRLYNLFRKNSRARPLNARKSWLDFFQINFTIVWLILAVELIVGTVPEEPYVRLVAMVLPTVMFYFGGVHLSLDVLRACGYKAPFRISSTPKGSVMPTALYVLIEDVVAVDGGGGQVYRYALRTRYLSSPYFRRMLFEMNCFWGGGSVIFAAAITAIIFTTPRPIAYTLGWTLPFVWAAVWTCITIPWVQSDLRREKEAWREGRVQGGVPFTDDITAPTARTRFRSVQENLPHLLPWVREKQSNPSSPSEGEPPPPPATQ</sequence>
<proteinExistence type="predicted"/>
<evidence type="ECO:0000313" key="3">
    <source>
        <dbReference type="EMBL" id="ODM19513.1"/>
    </source>
</evidence>
<dbReference type="VEuPathDB" id="FungiDB:SI65_04497"/>
<keyword evidence="2" id="KW-1133">Transmembrane helix</keyword>
<feature type="compositionally biased region" description="Pro residues" evidence="1">
    <location>
        <begin position="328"/>
        <end position="337"/>
    </location>
</feature>
<feature type="transmembrane region" description="Helical" evidence="2">
    <location>
        <begin position="242"/>
        <end position="266"/>
    </location>
</feature>
<feature type="region of interest" description="Disordered" evidence="1">
    <location>
        <begin position="310"/>
        <end position="337"/>
    </location>
</feature>
<keyword evidence="4" id="KW-1185">Reference proteome</keyword>
<feature type="transmembrane region" description="Helical" evidence="2">
    <location>
        <begin position="218"/>
        <end position="236"/>
    </location>
</feature>
<comment type="caution">
    <text evidence="3">The sequence shown here is derived from an EMBL/GenBank/DDBJ whole genome shotgun (WGS) entry which is preliminary data.</text>
</comment>
<feature type="transmembrane region" description="Helical" evidence="2">
    <location>
        <begin position="29"/>
        <end position="53"/>
    </location>
</feature>
<evidence type="ECO:0000256" key="1">
    <source>
        <dbReference type="SAM" id="MobiDB-lite"/>
    </source>
</evidence>
<protein>
    <submittedName>
        <fullName evidence="3">Uncharacterized protein</fullName>
    </submittedName>
</protein>
<dbReference type="PANTHER" id="PTHR42024:SF1">
    <property type="entry name" value="AMINO ACID PERMEASE_ SLC12A DOMAIN-CONTAINING PROTEIN"/>
    <property type="match status" value="1"/>
</dbReference>
<feature type="transmembrane region" description="Helical" evidence="2">
    <location>
        <begin position="131"/>
        <end position="153"/>
    </location>
</feature>
<evidence type="ECO:0000256" key="2">
    <source>
        <dbReference type="SAM" id="Phobius"/>
    </source>
</evidence>
<dbReference type="Proteomes" id="UP000094569">
    <property type="component" value="Unassembled WGS sequence"/>
</dbReference>
<dbReference type="OrthoDB" id="4838853at2759"/>
<feature type="transmembrane region" description="Helical" evidence="2">
    <location>
        <begin position="99"/>
        <end position="119"/>
    </location>
</feature>
<dbReference type="PANTHER" id="PTHR42024">
    <property type="entry name" value="AMINO ACID PERMEASE_ SLC12A DOMAIN-CONTAINING PROTEIN"/>
    <property type="match status" value="1"/>
</dbReference>
<name>A0A1E3BEX9_ASPCR</name>
<evidence type="ECO:0000313" key="4">
    <source>
        <dbReference type="Proteomes" id="UP000094569"/>
    </source>
</evidence>
<organism evidence="3 4">
    <name type="scientific">Aspergillus cristatus</name>
    <name type="common">Chinese Fuzhuan brick tea-fermentation fungus</name>
    <name type="synonym">Eurotium cristatum</name>
    <dbReference type="NCBI Taxonomy" id="573508"/>
    <lineage>
        <taxon>Eukaryota</taxon>
        <taxon>Fungi</taxon>
        <taxon>Dikarya</taxon>
        <taxon>Ascomycota</taxon>
        <taxon>Pezizomycotina</taxon>
        <taxon>Eurotiomycetes</taxon>
        <taxon>Eurotiomycetidae</taxon>
        <taxon>Eurotiales</taxon>
        <taxon>Aspergillaceae</taxon>
        <taxon>Aspergillus</taxon>
        <taxon>Aspergillus subgen. Aspergillus</taxon>
    </lineage>
</organism>
<accession>A0A1E3BEX9</accession>
<keyword evidence="2" id="KW-0472">Membrane</keyword>
<keyword evidence="2" id="KW-0812">Transmembrane</keyword>
<dbReference type="AlphaFoldDB" id="A0A1E3BEX9"/>
<feature type="transmembrane region" description="Helical" evidence="2">
    <location>
        <begin position="59"/>
        <end position="78"/>
    </location>
</feature>
<dbReference type="EMBL" id="JXNT01000004">
    <property type="protein sequence ID" value="ODM19513.1"/>
    <property type="molecule type" value="Genomic_DNA"/>
</dbReference>